<evidence type="ECO:0000313" key="2">
    <source>
        <dbReference type="EMBL" id="MPD03876.1"/>
    </source>
</evidence>
<gene>
    <name evidence="2" type="ORF">E2C01_099532</name>
</gene>
<dbReference type="AlphaFoldDB" id="A0A5B7KAM1"/>
<dbReference type="EMBL" id="VSRR010138339">
    <property type="protein sequence ID" value="MPD03876.1"/>
    <property type="molecule type" value="Genomic_DNA"/>
</dbReference>
<feature type="region of interest" description="Disordered" evidence="1">
    <location>
        <begin position="1"/>
        <end position="36"/>
    </location>
</feature>
<dbReference type="Proteomes" id="UP000324222">
    <property type="component" value="Unassembled WGS sequence"/>
</dbReference>
<protein>
    <submittedName>
        <fullName evidence="2">Uncharacterized protein</fullName>
    </submittedName>
</protein>
<evidence type="ECO:0000313" key="3">
    <source>
        <dbReference type="Proteomes" id="UP000324222"/>
    </source>
</evidence>
<sequence>MHHDDGGMCQGSPGIYVRAQWQRGQTGGGSRRTRCP</sequence>
<accession>A0A5B7KAM1</accession>
<keyword evidence="3" id="KW-1185">Reference proteome</keyword>
<organism evidence="2 3">
    <name type="scientific">Portunus trituberculatus</name>
    <name type="common">Swimming crab</name>
    <name type="synonym">Neptunus trituberculatus</name>
    <dbReference type="NCBI Taxonomy" id="210409"/>
    <lineage>
        <taxon>Eukaryota</taxon>
        <taxon>Metazoa</taxon>
        <taxon>Ecdysozoa</taxon>
        <taxon>Arthropoda</taxon>
        <taxon>Crustacea</taxon>
        <taxon>Multicrustacea</taxon>
        <taxon>Malacostraca</taxon>
        <taxon>Eumalacostraca</taxon>
        <taxon>Eucarida</taxon>
        <taxon>Decapoda</taxon>
        <taxon>Pleocyemata</taxon>
        <taxon>Brachyura</taxon>
        <taxon>Eubrachyura</taxon>
        <taxon>Portunoidea</taxon>
        <taxon>Portunidae</taxon>
        <taxon>Portuninae</taxon>
        <taxon>Portunus</taxon>
    </lineage>
</organism>
<reference evidence="2 3" key="1">
    <citation type="submission" date="2019-05" db="EMBL/GenBank/DDBJ databases">
        <title>Another draft genome of Portunus trituberculatus and its Hox gene families provides insights of decapod evolution.</title>
        <authorList>
            <person name="Jeong J.-H."/>
            <person name="Song I."/>
            <person name="Kim S."/>
            <person name="Choi T."/>
            <person name="Kim D."/>
            <person name="Ryu S."/>
            <person name="Kim W."/>
        </authorList>
    </citation>
    <scope>NUCLEOTIDE SEQUENCE [LARGE SCALE GENOMIC DNA]</scope>
    <source>
        <tissue evidence="2">Muscle</tissue>
    </source>
</reference>
<proteinExistence type="predicted"/>
<name>A0A5B7KAM1_PORTR</name>
<comment type="caution">
    <text evidence="2">The sequence shown here is derived from an EMBL/GenBank/DDBJ whole genome shotgun (WGS) entry which is preliminary data.</text>
</comment>
<evidence type="ECO:0000256" key="1">
    <source>
        <dbReference type="SAM" id="MobiDB-lite"/>
    </source>
</evidence>